<proteinExistence type="predicted"/>
<organism evidence="1 2">
    <name type="scientific">Panagrolaimus sp. JU765</name>
    <dbReference type="NCBI Taxonomy" id="591449"/>
    <lineage>
        <taxon>Eukaryota</taxon>
        <taxon>Metazoa</taxon>
        <taxon>Ecdysozoa</taxon>
        <taxon>Nematoda</taxon>
        <taxon>Chromadorea</taxon>
        <taxon>Rhabditida</taxon>
        <taxon>Tylenchina</taxon>
        <taxon>Panagrolaimomorpha</taxon>
        <taxon>Panagrolaimoidea</taxon>
        <taxon>Panagrolaimidae</taxon>
        <taxon>Panagrolaimus</taxon>
    </lineage>
</organism>
<accession>A0AC34R0Y2</accession>
<dbReference type="WBParaSite" id="JU765_v2.g2296.t1">
    <property type="protein sequence ID" value="JU765_v2.g2296.t1"/>
    <property type="gene ID" value="JU765_v2.g2296"/>
</dbReference>
<evidence type="ECO:0000313" key="1">
    <source>
        <dbReference type="Proteomes" id="UP000887576"/>
    </source>
</evidence>
<reference evidence="2" key="1">
    <citation type="submission" date="2025-08" db="UniProtKB">
        <authorList>
            <consortium name="WormBaseParasite"/>
        </authorList>
    </citation>
    <scope>IDENTIFICATION</scope>
</reference>
<sequence>MQHYKGGVLEVEDCLEQSSGLHAMVIVGYSSDFWIIKNSWGEDWGDKGYVLFKRGINMCDMNLDVEAPVIL</sequence>
<dbReference type="Proteomes" id="UP000887576">
    <property type="component" value="Unplaced"/>
</dbReference>
<protein>
    <submittedName>
        <fullName evidence="2">Peptidase C1A papain C-terminal domain-containing protein</fullName>
    </submittedName>
</protein>
<evidence type="ECO:0000313" key="2">
    <source>
        <dbReference type="WBParaSite" id="JU765_v2.g2296.t1"/>
    </source>
</evidence>
<name>A0AC34R0Y2_9BILA</name>